<accession>A0A8K0HCA2</accession>
<keyword evidence="2" id="KW-1185">Reference proteome</keyword>
<dbReference type="Proteomes" id="UP000796880">
    <property type="component" value="Unassembled WGS sequence"/>
</dbReference>
<dbReference type="EMBL" id="VOIH02000004">
    <property type="protein sequence ID" value="KAF3449665.1"/>
    <property type="molecule type" value="Genomic_DNA"/>
</dbReference>
<evidence type="ECO:0008006" key="3">
    <source>
        <dbReference type="Google" id="ProtNLM"/>
    </source>
</evidence>
<reference evidence="1" key="1">
    <citation type="submission" date="2020-03" db="EMBL/GenBank/DDBJ databases">
        <title>A high-quality chromosome-level genome assembly of a woody plant with both climbing and erect habits, Rhamnella rubrinervis.</title>
        <authorList>
            <person name="Lu Z."/>
            <person name="Yang Y."/>
            <person name="Zhu X."/>
            <person name="Sun Y."/>
        </authorList>
    </citation>
    <scope>NUCLEOTIDE SEQUENCE</scope>
    <source>
        <strain evidence="1">BYM</strain>
        <tissue evidence="1">Leaf</tissue>
    </source>
</reference>
<dbReference type="OrthoDB" id="1206852at2759"/>
<evidence type="ECO:0000313" key="1">
    <source>
        <dbReference type="EMBL" id="KAF3449665.1"/>
    </source>
</evidence>
<comment type="caution">
    <text evidence="1">The sequence shown here is derived from an EMBL/GenBank/DDBJ whole genome shotgun (WGS) entry which is preliminary data.</text>
</comment>
<dbReference type="AlphaFoldDB" id="A0A8K0HCA2"/>
<gene>
    <name evidence="1" type="ORF">FNV43_RR10396</name>
</gene>
<name>A0A8K0HCA2_9ROSA</name>
<proteinExistence type="predicted"/>
<evidence type="ECO:0000313" key="2">
    <source>
        <dbReference type="Proteomes" id="UP000796880"/>
    </source>
</evidence>
<sequence>MIWRPQRDFIKVNVDAMFVKANAPAMVVRDDQGHVLFLASKLFKCNSPFDAEVETLSWAAAHVELCD</sequence>
<organism evidence="1 2">
    <name type="scientific">Rhamnella rubrinervis</name>
    <dbReference type="NCBI Taxonomy" id="2594499"/>
    <lineage>
        <taxon>Eukaryota</taxon>
        <taxon>Viridiplantae</taxon>
        <taxon>Streptophyta</taxon>
        <taxon>Embryophyta</taxon>
        <taxon>Tracheophyta</taxon>
        <taxon>Spermatophyta</taxon>
        <taxon>Magnoliopsida</taxon>
        <taxon>eudicotyledons</taxon>
        <taxon>Gunneridae</taxon>
        <taxon>Pentapetalae</taxon>
        <taxon>rosids</taxon>
        <taxon>fabids</taxon>
        <taxon>Rosales</taxon>
        <taxon>Rhamnaceae</taxon>
        <taxon>rhamnoid group</taxon>
        <taxon>Rhamneae</taxon>
        <taxon>Rhamnella</taxon>
    </lineage>
</organism>
<protein>
    <recommendedName>
        <fullName evidence="3">RNase H type-1 domain-containing protein</fullName>
    </recommendedName>
</protein>